<dbReference type="Gene3D" id="3.30.300.30">
    <property type="match status" value="1"/>
</dbReference>
<dbReference type="AlphaFoldDB" id="Q2W509"/>
<dbReference type="PROSITE" id="PS00455">
    <property type="entry name" value="AMP_BINDING"/>
    <property type="match status" value="1"/>
</dbReference>
<dbReference type="InterPro" id="IPR000873">
    <property type="entry name" value="AMP-dep_synth/lig_dom"/>
</dbReference>
<keyword evidence="2 7" id="KW-0436">Ligase</keyword>
<organism evidence="7 8">
    <name type="scientific">Paramagnetospirillum magneticum (strain ATCC 700264 / AMB-1)</name>
    <name type="common">Magnetospirillum magneticum</name>
    <dbReference type="NCBI Taxonomy" id="342108"/>
    <lineage>
        <taxon>Bacteria</taxon>
        <taxon>Pseudomonadati</taxon>
        <taxon>Pseudomonadota</taxon>
        <taxon>Alphaproteobacteria</taxon>
        <taxon>Rhodospirillales</taxon>
        <taxon>Magnetospirillaceae</taxon>
        <taxon>Paramagnetospirillum</taxon>
    </lineage>
</organism>
<dbReference type="InterPro" id="IPR042099">
    <property type="entry name" value="ANL_N_sf"/>
</dbReference>
<sequence length="551" mass="60676">MRLSSGAPGGVPSAHVDRFARELLPPPDLWPVFDYSAPHLSHYPDRINAAAALIDTAVAAGFGAKPVFHYGEGTWSYAHLLDRAERIARVLTEDFWLVPGARVLLRSANTPMLVACWLAVLKAGGICVTTMPLLRAKELSYIVEKARVSIALCELDLAEEMDLTRQKMAELRHVAYFTPLCDGAKAEADLDRRAEAKPTGFANVDTAADDVALITFTSGTTGNPKGAMHFHRDILASCDCWPRRHTLEPDEVVIGSPSIAFTYGKAAFMMYPLRHRATAVLVPKPTPELILEGIQRHRATSLYAVPTAFNAMLGMVGKYDISSLRKASSAGEHLRPKLYDDWLERTGVKLVNGIGMTEMLTHFICQSADVAKPGATGFPVDGYTACILDDDFNPLPVGSKGRLAVRGPTGCRYLDDQARQAAFVRNGWNVTGDIMEQDAEGWFWYVDRSDDMIVSSGYNISAQEVERAVLEHPKVAECAVIGVPDEARGTIVRACIVLDNPSQASELLAEEIQNFVKANIAPYKYPREIRFVDFLPKTQTGKIQRFRLREL</sequence>
<dbReference type="GO" id="GO:0005524">
    <property type="term" value="F:ATP binding"/>
    <property type="evidence" value="ECO:0007669"/>
    <property type="project" value="UniProtKB-KW"/>
</dbReference>
<dbReference type="SUPFAM" id="SSF56801">
    <property type="entry name" value="Acetyl-CoA synthetase-like"/>
    <property type="match status" value="1"/>
</dbReference>
<keyword evidence="8" id="KW-1185">Reference proteome</keyword>
<dbReference type="STRING" id="342108.amb2262"/>
<dbReference type="InterPro" id="IPR045851">
    <property type="entry name" value="AMP-bd_C_sf"/>
</dbReference>
<evidence type="ECO:0000259" key="5">
    <source>
        <dbReference type="Pfam" id="PF00501"/>
    </source>
</evidence>
<dbReference type="InterPro" id="IPR025110">
    <property type="entry name" value="AMP-bd_C"/>
</dbReference>
<dbReference type="PANTHER" id="PTHR43352">
    <property type="entry name" value="ACETYL-COA SYNTHETASE"/>
    <property type="match status" value="1"/>
</dbReference>
<dbReference type="Proteomes" id="UP000007058">
    <property type="component" value="Chromosome"/>
</dbReference>
<dbReference type="Gene3D" id="3.40.50.12780">
    <property type="entry name" value="N-terminal domain of ligase-like"/>
    <property type="match status" value="1"/>
</dbReference>
<reference evidence="7 8" key="1">
    <citation type="journal article" date="2005" name="DNA Res.">
        <title>Complete genome sequence of the facultative anaerobic magnetotactic bacterium Magnetospirillum sp. strain AMB-1.</title>
        <authorList>
            <person name="Matsunaga T."/>
            <person name="Okamura Y."/>
            <person name="Fukuda Y."/>
            <person name="Wahyudi A.T."/>
            <person name="Murase Y."/>
            <person name="Takeyama H."/>
        </authorList>
    </citation>
    <scope>NUCLEOTIDE SEQUENCE [LARGE SCALE GENOMIC DNA]</scope>
    <source>
        <strain evidence="8">ATCC 700264 / AMB-1</strain>
    </source>
</reference>
<dbReference type="HOGENOM" id="CLU_000022_59_10_5"/>
<dbReference type="EMBL" id="AP007255">
    <property type="protein sequence ID" value="BAE51066.1"/>
    <property type="molecule type" value="Genomic_DNA"/>
</dbReference>
<dbReference type="PANTHER" id="PTHR43352:SF1">
    <property type="entry name" value="ANTHRANILATE--COA LIGASE"/>
    <property type="match status" value="1"/>
</dbReference>
<evidence type="ECO:0000313" key="7">
    <source>
        <dbReference type="EMBL" id="BAE51066.1"/>
    </source>
</evidence>
<evidence type="ECO:0000259" key="6">
    <source>
        <dbReference type="Pfam" id="PF13193"/>
    </source>
</evidence>
<keyword evidence="4" id="KW-0067">ATP-binding</keyword>
<proteinExistence type="inferred from homology"/>
<evidence type="ECO:0000313" key="8">
    <source>
        <dbReference type="Proteomes" id="UP000007058"/>
    </source>
</evidence>
<dbReference type="KEGG" id="mag:amb2262"/>
<dbReference type="FunFam" id="3.30.300.30:FF:000005">
    <property type="entry name" value="Acyl-coenzyme A synthetase ACSM5, mitochondrial"/>
    <property type="match status" value="1"/>
</dbReference>
<evidence type="ECO:0000256" key="1">
    <source>
        <dbReference type="ARBA" id="ARBA00006432"/>
    </source>
</evidence>
<evidence type="ECO:0000256" key="3">
    <source>
        <dbReference type="ARBA" id="ARBA00022741"/>
    </source>
</evidence>
<dbReference type="InterPro" id="IPR020845">
    <property type="entry name" value="AMP-binding_CS"/>
</dbReference>
<name>Q2W509_PARM1</name>
<dbReference type="GO" id="GO:0016405">
    <property type="term" value="F:CoA-ligase activity"/>
    <property type="evidence" value="ECO:0007669"/>
    <property type="project" value="UniProtKB-ARBA"/>
</dbReference>
<accession>Q2W509</accession>
<dbReference type="OrthoDB" id="4471305at2"/>
<keyword evidence="3" id="KW-0547">Nucleotide-binding</keyword>
<evidence type="ECO:0000256" key="4">
    <source>
        <dbReference type="ARBA" id="ARBA00022840"/>
    </source>
</evidence>
<dbReference type="Pfam" id="PF00501">
    <property type="entry name" value="AMP-binding"/>
    <property type="match status" value="1"/>
</dbReference>
<feature type="domain" description="AMP-dependent synthetase/ligase" evidence="5">
    <location>
        <begin position="58"/>
        <end position="409"/>
    </location>
</feature>
<comment type="similarity">
    <text evidence="1">Belongs to the ATP-dependent AMP-binding enzyme family.</text>
</comment>
<protein>
    <submittedName>
        <fullName evidence="7">Acyl-coenzyme A synthetase/AMP-(Fatty) acid ligase</fullName>
    </submittedName>
</protein>
<dbReference type="RefSeq" id="WP_011384660.1">
    <property type="nucleotide sequence ID" value="NC_007626.1"/>
</dbReference>
<dbReference type="GO" id="GO:0016878">
    <property type="term" value="F:acid-thiol ligase activity"/>
    <property type="evidence" value="ECO:0007669"/>
    <property type="project" value="UniProtKB-ARBA"/>
</dbReference>
<gene>
    <name evidence="7" type="ordered locus">amb2262</name>
</gene>
<feature type="domain" description="AMP-binding enzyme C-terminal" evidence="6">
    <location>
        <begin position="464"/>
        <end position="542"/>
    </location>
</feature>
<evidence type="ECO:0000256" key="2">
    <source>
        <dbReference type="ARBA" id="ARBA00022598"/>
    </source>
</evidence>
<dbReference type="GO" id="GO:0044550">
    <property type="term" value="P:secondary metabolite biosynthetic process"/>
    <property type="evidence" value="ECO:0007669"/>
    <property type="project" value="TreeGrafter"/>
</dbReference>
<dbReference type="Pfam" id="PF13193">
    <property type="entry name" value="AMP-binding_C"/>
    <property type="match status" value="1"/>
</dbReference>